<dbReference type="Proteomes" id="UP000239872">
    <property type="component" value="Unassembled WGS sequence"/>
</dbReference>
<evidence type="ECO:0000313" key="3">
    <source>
        <dbReference type="Proteomes" id="UP000239872"/>
    </source>
</evidence>
<feature type="chain" id="PRO_5015610577" evidence="1">
    <location>
        <begin position="19"/>
        <end position="163"/>
    </location>
</feature>
<organism evidence="2 3">
    <name type="scientific">Flavipsychrobacter stenotrophus</name>
    <dbReference type="NCBI Taxonomy" id="2077091"/>
    <lineage>
        <taxon>Bacteria</taxon>
        <taxon>Pseudomonadati</taxon>
        <taxon>Bacteroidota</taxon>
        <taxon>Chitinophagia</taxon>
        <taxon>Chitinophagales</taxon>
        <taxon>Chitinophagaceae</taxon>
        <taxon>Flavipsychrobacter</taxon>
    </lineage>
</organism>
<evidence type="ECO:0000313" key="2">
    <source>
        <dbReference type="EMBL" id="PQJ10357.1"/>
    </source>
</evidence>
<dbReference type="RefSeq" id="WP_105039085.1">
    <property type="nucleotide sequence ID" value="NZ_PPSL01000003.1"/>
</dbReference>
<proteinExistence type="predicted"/>
<keyword evidence="3" id="KW-1185">Reference proteome</keyword>
<comment type="caution">
    <text evidence="2">The sequence shown here is derived from an EMBL/GenBank/DDBJ whole genome shotgun (WGS) entry which is preliminary data.</text>
</comment>
<dbReference type="AlphaFoldDB" id="A0A2S7SUQ4"/>
<keyword evidence="1" id="KW-0732">Signal</keyword>
<evidence type="ECO:0000256" key="1">
    <source>
        <dbReference type="SAM" id="SignalP"/>
    </source>
</evidence>
<dbReference type="EMBL" id="PPSL01000003">
    <property type="protein sequence ID" value="PQJ10357.1"/>
    <property type="molecule type" value="Genomic_DNA"/>
</dbReference>
<protein>
    <submittedName>
        <fullName evidence="2">Uncharacterized protein</fullName>
    </submittedName>
</protein>
<dbReference type="OrthoDB" id="1492644at2"/>
<sequence>MRYFIATLLILRCFATFAQVGHNLPALRYDSAVIYSYSPQRDNPDIIDKNGKLNQSVNQSALLDSVTAREINNKLETSGSFNDSMGLCFDPHLAFVYYRSGKPIADIVVCLACNVFICSVNDIPKWYFAGGMTGCFQKYLRDLGVKYHLAEIQAPIKPTKKIK</sequence>
<gene>
    <name evidence="2" type="ORF">CJD36_010290</name>
</gene>
<feature type="signal peptide" evidence="1">
    <location>
        <begin position="1"/>
        <end position="18"/>
    </location>
</feature>
<name>A0A2S7SUQ4_9BACT</name>
<accession>A0A2S7SUQ4</accession>
<reference evidence="2 3" key="1">
    <citation type="submission" date="2018-01" db="EMBL/GenBank/DDBJ databases">
        <title>A novel member of the phylum Bacteroidetes isolated from glacier ice.</title>
        <authorList>
            <person name="Liu Q."/>
            <person name="Xin Y.-H."/>
        </authorList>
    </citation>
    <scope>NUCLEOTIDE SEQUENCE [LARGE SCALE GENOMIC DNA]</scope>
    <source>
        <strain evidence="2 3">RB1R16</strain>
    </source>
</reference>